<gene>
    <name evidence="7" type="ORF">VNO78_30498</name>
</gene>
<dbReference type="GO" id="GO:0005576">
    <property type="term" value="C:extracellular region"/>
    <property type="evidence" value="ECO:0007669"/>
    <property type="project" value="UniProtKB-SubCell"/>
</dbReference>
<accession>A0AAN9X5D7</accession>
<dbReference type="Pfam" id="PF05938">
    <property type="entry name" value="Self-incomp_S1"/>
    <property type="match status" value="1"/>
</dbReference>
<dbReference type="InterPro" id="IPR010264">
    <property type="entry name" value="Self-incomp_S1"/>
</dbReference>
<protein>
    <recommendedName>
        <fullName evidence="6">S-protein homolog</fullName>
    </recommendedName>
</protein>
<comment type="similarity">
    <text evidence="2 6">Belongs to the plant self-incompatibility (S1) protein family.</text>
</comment>
<reference evidence="7 8" key="1">
    <citation type="submission" date="2024-01" db="EMBL/GenBank/DDBJ databases">
        <title>The genomes of 5 underutilized Papilionoideae crops provide insights into root nodulation and disease resistanc.</title>
        <authorList>
            <person name="Jiang F."/>
        </authorList>
    </citation>
    <scope>NUCLEOTIDE SEQUENCE [LARGE SCALE GENOMIC DNA]</scope>
    <source>
        <strain evidence="7">DUOXIRENSHENG_FW03</strain>
        <tissue evidence="7">Leaves</tissue>
    </source>
</reference>
<evidence type="ECO:0000256" key="5">
    <source>
        <dbReference type="ARBA" id="ARBA00022729"/>
    </source>
</evidence>
<evidence type="ECO:0000256" key="3">
    <source>
        <dbReference type="ARBA" id="ARBA00022471"/>
    </source>
</evidence>
<feature type="chain" id="PRO_5042664696" description="S-protein homolog" evidence="6">
    <location>
        <begin position="28"/>
        <end position="150"/>
    </location>
</feature>
<evidence type="ECO:0000313" key="8">
    <source>
        <dbReference type="Proteomes" id="UP001386955"/>
    </source>
</evidence>
<sequence length="150" mass="17214">MVLISKIVLINLVMLMILSLQLQDGESKLLSSKATDSAIWPEVTVTIINHLDMRSLGLHCKDKNHDLGSQMLNVGETYTFKFHPNLFRKVSLYFCKFVWPEGNHYFDIYVEERDGYCEAAVCAWEILASGPCKIKHSSQSRECFPWNQTP</sequence>
<feature type="signal peptide" evidence="6">
    <location>
        <begin position="1"/>
        <end position="27"/>
    </location>
</feature>
<evidence type="ECO:0000313" key="7">
    <source>
        <dbReference type="EMBL" id="KAK7384795.1"/>
    </source>
</evidence>
<dbReference type="PANTHER" id="PTHR31232:SF43">
    <property type="entry name" value="S-PROTEIN HOMOLOG 29-RELATED"/>
    <property type="match status" value="1"/>
</dbReference>
<dbReference type="GO" id="GO:0060320">
    <property type="term" value="P:rejection of self pollen"/>
    <property type="evidence" value="ECO:0007669"/>
    <property type="project" value="UniProtKB-KW"/>
</dbReference>
<dbReference type="Proteomes" id="UP001386955">
    <property type="component" value="Unassembled WGS sequence"/>
</dbReference>
<evidence type="ECO:0000256" key="2">
    <source>
        <dbReference type="ARBA" id="ARBA00005581"/>
    </source>
</evidence>
<dbReference type="EMBL" id="JAYMYS010000008">
    <property type="protein sequence ID" value="KAK7384795.1"/>
    <property type="molecule type" value="Genomic_DNA"/>
</dbReference>
<comment type="subcellular location">
    <subcellularLocation>
        <location evidence="1 6">Secreted</location>
    </subcellularLocation>
</comment>
<proteinExistence type="inferred from homology"/>
<keyword evidence="5 6" id="KW-0732">Signal</keyword>
<evidence type="ECO:0000256" key="1">
    <source>
        <dbReference type="ARBA" id="ARBA00004613"/>
    </source>
</evidence>
<name>A0AAN9X5D7_PSOTE</name>
<evidence type="ECO:0000256" key="4">
    <source>
        <dbReference type="ARBA" id="ARBA00022525"/>
    </source>
</evidence>
<evidence type="ECO:0000256" key="6">
    <source>
        <dbReference type="RuleBase" id="RU367044"/>
    </source>
</evidence>
<comment type="caution">
    <text evidence="7">The sequence shown here is derived from an EMBL/GenBank/DDBJ whole genome shotgun (WGS) entry which is preliminary data.</text>
</comment>
<keyword evidence="8" id="KW-1185">Reference proteome</keyword>
<organism evidence="7 8">
    <name type="scientific">Psophocarpus tetragonolobus</name>
    <name type="common">Winged bean</name>
    <name type="synonym">Dolichos tetragonolobus</name>
    <dbReference type="NCBI Taxonomy" id="3891"/>
    <lineage>
        <taxon>Eukaryota</taxon>
        <taxon>Viridiplantae</taxon>
        <taxon>Streptophyta</taxon>
        <taxon>Embryophyta</taxon>
        <taxon>Tracheophyta</taxon>
        <taxon>Spermatophyta</taxon>
        <taxon>Magnoliopsida</taxon>
        <taxon>eudicotyledons</taxon>
        <taxon>Gunneridae</taxon>
        <taxon>Pentapetalae</taxon>
        <taxon>rosids</taxon>
        <taxon>fabids</taxon>
        <taxon>Fabales</taxon>
        <taxon>Fabaceae</taxon>
        <taxon>Papilionoideae</taxon>
        <taxon>50 kb inversion clade</taxon>
        <taxon>NPAAA clade</taxon>
        <taxon>indigoferoid/millettioid clade</taxon>
        <taxon>Phaseoleae</taxon>
        <taxon>Psophocarpus</taxon>
    </lineage>
</organism>
<dbReference type="PANTHER" id="PTHR31232">
    <property type="match status" value="1"/>
</dbReference>
<keyword evidence="4 6" id="KW-0964">Secreted</keyword>
<keyword evidence="3 6" id="KW-0713">Self-incompatibility</keyword>
<dbReference type="AlphaFoldDB" id="A0AAN9X5D7"/>